<organism evidence="13 14">
    <name type="scientific">Microtus ochrogaster</name>
    <name type="common">Prairie vole</name>
    <dbReference type="NCBI Taxonomy" id="79684"/>
    <lineage>
        <taxon>Eukaryota</taxon>
        <taxon>Metazoa</taxon>
        <taxon>Chordata</taxon>
        <taxon>Craniata</taxon>
        <taxon>Vertebrata</taxon>
        <taxon>Euteleostomi</taxon>
        <taxon>Mammalia</taxon>
        <taxon>Eutheria</taxon>
        <taxon>Euarchontoglires</taxon>
        <taxon>Glires</taxon>
        <taxon>Rodentia</taxon>
        <taxon>Myomorpha</taxon>
        <taxon>Muroidea</taxon>
        <taxon>Cricetidae</taxon>
        <taxon>Arvicolinae</taxon>
        <taxon>Microtus</taxon>
    </lineage>
</organism>
<dbReference type="Gene3D" id="2.130.10.30">
    <property type="entry name" value="Regulator of chromosome condensation 1/beta-lactamase-inhibitor protein II"/>
    <property type="match status" value="1"/>
</dbReference>
<feature type="region of interest" description="Disordered" evidence="10">
    <location>
        <begin position="228"/>
        <end position="254"/>
    </location>
</feature>
<dbReference type="PROSITE" id="PS51309">
    <property type="entry name" value="PABC"/>
    <property type="match status" value="1"/>
</dbReference>
<keyword evidence="9" id="KW-0647">Proteasome</keyword>
<dbReference type="GO" id="GO:0006281">
    <property type="term" value="P:DNA repair"/>
    <property type="evidence" value="ECO:0007669"/>
    <property type="project" value="UniProtKB-KW"/>
</dbReference>
<feature type="compositionally biased region" description="Acidic residues" evidence="10">
    <location>
        <begin position="1784"/>
        <end position="1797"/>
    </location>
</feature>
<dbReference type="Gene3D" id="1.10.1900.10">
    <property type="entry name" value="c-terminal domain of poly(a) binding protein"/>
    <property type="match status" value="1"/>
</dbReference>
<dbReference type="Pfam" id="PF05160">
    <property type="entry name" value="DSS1_SEM1"/>
    <property type="match status" value="1"/>
</dbReference>
<dbReference type="GO" id="GO:0043130">
    <property type="term" value="F:ubiquitin binding"/>
    <property type="evidence" value="ECO:0007669"/>
    <property type="project" value="InterPro"/>
</dbReference>
<feature type="region of interest" description="Disordered" evidence="10">
    <location>
        <begin position="35"/>
        <end position="81"/>
    </location>
</feature>
<dbReference type="GO" id="GO:0005737">
    <property type="term" value="C:cytoplasm"/>
    <property type="evidence" value="ECO:0007669"/>
    <property type="project" value="TreeGrafter"/>
</dbReference>
<evidence type="ECO:0000256" key="9">
    <source>
        <dbReference type="RuleBase" id="RU369057"/>
    </source>
</evidence>
<dbReference type="EMBL" id="JAATJU010009054">
    <property type="protein sequence ID" value="KAH0518996.1"/>
    <property type="molecule type" value="Genomic_DNA"/>
</dbReference>
<feature type="compositionally biased region" description="Basic and acidic residues" evidence="10">
    <location>
        <begin position="2122"/>
        <end position="2134"/>
    </location>
</feature>
<dbReference type="Pfam" id="PF00632">
    <property type="entry name" value="HECT"/>
    <property type="match status" value="1"/>
</dbReference>
<feature type="compositionally biased region" description="Low complexity" evidence="10">
    <location>
        <begin position="1346"/>
        <end position="1356"/>
    </location>
</feature>
<dbReference type="GO" id="GO:0000209">
    <property type="term" value="P:protein polyubiquitination"/>
    <property type="evidence" value="ECO:0007669"/>
    <property type="project" value="TreeGrafter"/>
</dbReference>
<dbReference type="InterPro" id="IPR033909">
    <property type="entry name" value="RNR_small"/>
</dbReference>
<evidence type="ECO:0000256" key="6">
    <source>
        <dbReference type="ARBA" id="ARBA00034491"/>
    </source>
</evidence>
<proteinExistence type="inferred from homology"/>
<evidence type="ECO:0000256" key="5">
    <source>
        <dbReference type="ARBA" id="ARBA00023204"/>
    </source>
</evidence>
<dbReference type="PANTHER" id="PTHR46276:SF1">
    <property type="entry name" value="E3 UBIQUITIN-PROTEIN LIGASE UBR5"/>
    <property type="match status" value="1"/>
</dbReference>
<dbReference type="InterPro" id="IPR035983">
    <property type="entry name" value="Hect_E3_ubiquitin_ligase"/>
</dbReference>
<feature type="compositionally biased region" description="Gly residues" evidence="10">
    <location>
        <begin position="41"/>
        <end position="50"/>
    </location>
</feature>
<feature type="region of interest" description="Disordered" evidence="10">
    <location>
        <begin position="1783"/>
        <end position="1820"/>
    </location>
</feature>
<dbReference type="FunFam" id="1.10.1900.10:FF:000002">
    <property type="entry name" value="E3 ubiquitin-protein ligase UBR5 isoform X1"/>
    <property type="match status" value="1"/>
</dbReference>
<comment type="similarity">
    <text evidence="1">Belongs to the ribonucleoside diphosphate reductase small chain family.</text>
</comment>
<feature type="region of interest" description="Disordered" evidence="10">
    <location>
        <begin position="900"/>
        <end position="934"/>
    </location>
</feature>
<dbReference type="GO" id="GO:0006406">
    <property type="term" value="P:mRNA export from nucleus"/>
    <property type="evidence" value="ECO:0007669"/>
    <property type="project" value="UniProtKB-UniRule"/>
</dbReference>
<comment type="caution">
    <text evidence="13">The sequence shown here is derived from an EMBL/GenBank/DDBJ whole genome shotgun (WGS) entry which is preliminary data.</text>
</comment>
<feature type="region of interest" description="Disordered" evidence="10">
    <location>
        <begin position="1658"/>
        <end position="1689"/>
    </location>
</feature>
<accession>A0A8J6GRG3</accession>
<dbReference type="SUPFAM" id="SSF63570">
    <property type="entry name" value="PABC (PABP) domain"/>
    <property type="match status" value="1"/>
</dbReference>
<sequence>PFLDWAGLDEDEDAHVWEDNWDDDNVEDDFSNQLRSRWSSGVGGSGGGSSGRSSAGARDSRRQTRVIRTGRDRGSGLLGSQPQPVIPASVIPEELISQAQVVLQGKSRSVIIRELQRTNLDVNLAVNNLLSRDDEDGDDGDDTASESYLPGEDLMSLLDADIHSAHPSVIIDADAMFSEDISYFGYPSFRRSSLSRLGSSRERDSELLRERESVLRLRERRWLDGASFDNERGSTSKEGEPNPDKKNTPVQSPVSLGEDLQWWPDKDGTKFTCIGALYSELLAVSSKGELYQWRWSEPEPYRNAQNPSLHHPRAAFLGLTNEKIVLLSANSIRATVATENNKVATWVDETLSSVASKLEHTAQTYSELQGERIVSLHCCALYTCAQLENNLYWWGVVPFSQRKKMLEKARAKNKKPKSSAGISSIPNITVGTQVCLRNNPLYHAGAVAFSISAGIPKVGVLMESVWNMNDSCRFQLRSPESLKSLEKASKTLETKPESKQEPVKTEMGPPPSPASTCSDASSIASSASMPYKRRRSTPAPKEEEKVNEEQWSLRDVVFVEDVKNVPVGKVLKVDGAYVAVKFPGTSTNTNCPNSSGPDADPSSLLQDCRLLRIDELQVVKTGGTPKVPDCFQRAPKKLCIPEKTEILAVNVDSRGVHAVLKTGNWVRYCIFDLATGKAEQENNFPTSSIAFLGQNERNVAIFTAGQESPIILRDGNGTIYPMAKDCMGGIRDPDWLDLPPISSLGMGVHSLINLPANSTIKKKAAIIIMAVEKQTLMQHILRCDYEACRQYLVNLEQAVVLEQNLQMLQTFISHRCDGNRNILHACVSVCFPTSNKETKEEEEAERSERNTFAERLSAVEAIANAISVVSSNGPGNRAGSSSSRSLRLREMMRRSLRAAGLGRHEAGAPSSDHQDPVSPPIAPPSWVPDPPSMDPDGDIDFILAPAVGSLTTAATGSGQGPSTSTIPGPSTEPSVVESKDRKANAHFILKLLCDSAVLQPHLRELLSAKDARGMTPFMSAVSGRAYPAAITILETAQKIAKAEVSESEKEEDVFMEMVCPSGTNPDDSPLLKRTSPTAYCDCWEKCKCKTLIAGQKSARLDLLYRLLTATNLVTLPNSRQVEFLGCRIDQWKELGIWCTSLTHNVLSFRGEHLLLFLVQTVARQTVEHCQYRPPRIREDRNRKTASPEDSDMPDHDLEPPRFAQLALERVLQDWNALRSMIMFGSQENKDPLSASSRIGHLLPEEQVYLNQQRGTIRLDCFTHCLIVKCTADILPIGKCKRVFQALLPYAVEELCNVAESLIVPVRMGIARPTAPFTLASTSIDAMQGSEELFSVEPLPPRPSPDQPSSSSQSQSSYIIRNPQQRRISQSQPVRGRDEEQDDIVSADVEEVEVVEGVAGEEDHHDEQEEHGEENAEAEGHHDEHDEDGSDMELDLLAAAETESDSESNHSNQDNASGRRSVVTAATAGSEAGASSVPAFFSEDDSQSNDSSDSDSSSSQSDDIEQETFMLDEPLERTTNSSHASGAAQAPRSMQWAVPSSAGLIYIDPSNLRRSGTISTSAAAAAAALEASNASSYLTSASSLARAYSIVIRQISDLMGLIPKYNHLVYSQIPAAVKLTYQDAVNLQNYVEEKLIPTWNWMVSIMDSTEAQLRYGSALASAGDPGHPNHPLHASQNSARRERMTAREEASLRTLEGRRRATLLSARQGMMSARGDFLNYALSLMRSHNDEHSDVLPVLDVCSLKHVAYVFQALIYWIKAMNQQTTLDTPQLERKRTRELLELGIDNEDSEHENDDDTSQSATLNDKDDESLPAETGQTHPFFRRSDSMTFLGCIPPNPFEVPLAEAIPLADQPHLLQPNARKEDLFGRPSQGLYSSSTGSGKCLVEVTMDRNCLEVLPTKMSYAANLKNVMNMQNRQKKEGEEPGVLTVEAESTKPGPSAQDVAAQLKSSLLAEIGLTESEGPPLTSFRPQCSFMGMVISHDMLLGRWRLSLELFGRVFMEDVGAEPGSVDRDRDLLIQQTMRQLNNHFGRRCATTPMAVHRVKVTFKDEPGEGSGVARSFYTAIAQAFLSNEKLPNLDCIQNANKGTHTSLMQRLRNRGERDREREREREMRRSSGLRAGSRRDRDRDFRRQLSIDTRPFRPASEGNPSDDPDPLPAHRQALGERLYPRVQAMQPAFASKITGMLLELSPAQLLLLLASEDSLRARVEEAMELIIAHGRENGADSILDLGLLDSSEKVQENRKRHGSSRSVVDMDLDDTDDGDDNAPLFYQPGKRGFYTPRPGKNTEARLNCFRNIGRILGLCLLQNELCPITLNRHVIKVLLGRKVNWHDFAFFDPVMYESLRQLILASQSSDADAVFSAMDLAFAIDLCKEEGGGQVELIPNGVNIPVTPQNVYEYVRKYAEHRMLVVAEQPLHAMRKGLLDVLPKNSLEDLTAEDFRLLVNGCGEVNVQMLISFTSFNDESGENAEKLLQFKRWFWSIVEKMSMTERQDLGRGGAHGWPGSRRRGSPARGREAGGLRTEWGGAAWGRSLSEGAGQSLCKVGWGRLGEEPLGGEAAVGGAARSPQVNGPARTRGRLGWAGPEPEEGRAGRSGRPPLVSALRSGSELSRRAQALGFRSSGGVGAMGEPERPAAARPEEDEVKVAVAPSSAAERVRPELRVLARLRSSDRRRRRPGAAGRKRPRCRLVGEGRGRRARSGLARDGGSPGVSCSGTLAGAAAALLSAAEERVCREFLFNAIETMPYVKKKADWALRWIADRKSTFGERVVAFAAVEGVFFSGSFAAIFWLKKRGLMPGLTFSNELISRDEGLHCDFACLMFQYLVNKPSEERVREIIVDAVKIEQEFLTEALPVGLIGMNCILMKQYIEFVADRLLVELGFSKVFQAENPFDFMENISLEGKTNFFEKRVSEYQRFAVMAETTDNVFTLDADF</sequence>
<dbReference type="Pfam" id="PF00268">
    <property type="entry name" value="Ribonuc_red_sm"/>
    <property type="match status" value="1"/>
</dbReference>
<dbReference type="CDD" id="cd14423">
    <property type="entry name" value="CUE_UBR5"/>
    <property type="match status" value="1"/>
</dbReference>
<feature type="region of interest" description="Disordered" evidence="10">
    <location>
        <begin position="2089"/>
        <end position="2159"/>
    </location>
</feature>
<comment type="subunit">
    <text evidence="7">Homotetramer; composed of a dimer of dimers. Associates with CDK9 and TFIIS/TCEA1 and forms a transcription regulatory complex made of CDK9, RNAP II, UBR5 and TFIIS/TCEA1 that can stimulate target gene transcription (e.g. gamma fibrinogen/FGG) by recruiting their promoters. Associates with the E3 ligase complex containing DYRK2, EDD/UBR5, DDB1 and DCAF1 proteins (EDVP complex). Binds TOPBP1. Interacts with PIH1D1. Interacts with CIB1.</text>
</comment>
<dbReference type="Pfam" id="PF11547">
    <property type="entry name" value="E3_UbLigase_EDD"/>
    <property type="match status" value="1"/>
</dbReference>
<feature type="compositionally biased region" description="Low complexity" evidence="10">
    <location>
        <begin position="514"/>
        <end position="528"/>
    </location>
</feature>
<keyword evidence="3" id="KW-0227">DNA damage</keyword>
<feature type="compositionally biased region" description="Basic residues" evidence="10">
    <location>
        <begin position="2670"/>
        <end position="2686"/>
    </location>
</feature>
<comment type="similarity">
    <text evidence="6 9">Belongs to the DSS1/SEM1 family.</text>
</comment>
<keyword evidence="5" id="KW-0234">DNA repair</keyword>
<evidence type="ECO:0000256" key="2">
    <source>
        <dbReference type="ARBA" id="ARBA00022679"/>
    </source>
</evidence>
<dbReference type="Pfam" id="PF00658">
    <property type="entry name" value="MLLE"/>
    <property type="match status" value="1"/>
</dbReference>
<dbReference type="PROSITE" id="PS50237">
    <property type="entry name" value="HECT"/>
    <property type="match status" value="1"/>
</dbReference>
<dbReference type="FunFam" id="3.30.2160.10:FF:000006">
    <property type="entry name" value="E3 ubiquitin-protein ligase UBR5 isoform X2"/>
    <property type="match status" value="1"/>
</dbReference>
<feature type="compositionally biased region" description="Polar residues" evidence="10">
    <location>
        <begin position="1448"/>
        <end position="1457"/>
    </location>
</feature>
<evidence type="ECO:0000313" key="14">
    <source>
        <dbReference type="Proteomes" id="UP000710432"/>
    </source>
</evidence>
<dbReference type="FunFam" id="1.10.8.10:FF:000009">
    <property type="entry name" value="Putative E3 ubiquitin-protein ligase UBR5"/>
    <property type="match status" value="1"/>
</dbReference>
<feature type="domain" description="HECT" evidence="11">
    <location>
        <begin position="2269"/>
        <end position="2494"/>
    </location>
</feature>
<dbReference type="Proteomes" id="UP000710432">
    <property type="component" value="Unassembled WGS sequence"/>
</dbReference>
<dbReference type="InterPro" id="IPR000569">
    <property type="entry name" value="HECT_dom"/>
</dbReference>
<dbReference type="GO" id="GO:0043248">
    <property type="term" value="P:proteasome assembly"/>
    <property type="evidence" value="ECO:0007669"/>
    <property type="project" value="UniProtKB-UniRule"/>
</dbReference>
<dbReference type="InterPro" id="IPR002004">
    <property type="entry name" value="PABP_HYD_C"/>
</dbReference>
<dbReference type="InterPro" id="IPR036053">
    <property type="entry name" value="PABP-dom"/>
</dbReference>
<protein>
    <recommendedName>
        <fullName evidence="9">26S proteasome complex subunit SEM1</fullName>
    </recommendedName>
    <alternativeName>
        <fullName evidence="9">26S proteasome complex subunit DSS1</fullName>
    </alternativeName>
</protein>
<dbReference type="InterPro" id="IPR012348">
    <property type="entry name" value="RNR-like"/>
</dbReference>
<feature type="compositionally biased region" description="Acidic residues" evidence="10">
    <location>
        <begin position="1424"/>
        <end position="1433"/>
    </location>
</feature>
<dbReference type="SMART" id="SM00119">
    <property type="entry name" value="HECTc"/>
    <property type="match status" value="1"/>
</dbReference>
<dbReference type="GO" id="GO:0016491">
    <property type="term" value="F:oxidoreductase activity"/>
    <property type="evidence" value="ECO:0007669"/>
    <property type="project" value="InterPro"/>
</dbReference>
<dbReference type="GO" id="GO:0090263">
    <property type="term" value="P:positive regulation of canonical Wnt signaling pathway"/>
    <property type="evidence" value="ECO:0007669"/>
    <property type="project" value="TreeGrafter"/>
</dbReference>
<feature type="compositionally biased region" description="Low complexity" evidence="10">
    <location>
        <begin position="1460"/>
        <end position="1476"/>
    </location>
</feature>
<dbReference type="GO" id="GO:0009263">
    <property type="term" value="P:deoxyribonucleotide biosynthetic process"/>
    <property type="evidence" value="ECO:0007669"/>
    <property type="project" value="InterPro"/>
</dbReference>
<dbReference type="FunFam" id="2.130.10.30:FF:000007">
    <property type="entry name" value="E3 ubiquitin-protein ligase UBR5 isoform X2"/>
    <property type="match status" value="1"/>
</dbReference>
<dbReference type="SMART" id="SM01385">
    <property type="entry name" value="DSS1_SEM1"/>
    <property type="match status" value="1"/>
</dbReference>
<dbReference type="PANTHER" id="PTHR46276">
    <property type="entry name" value="E3 UBIQUITIN-PROTEIN LIGASE UBR5"/>
    <property type="match status" value="1"/>
</dbReference>
<keyword evidence="2" id="KW-0808">Transferase</keyword>
<evidence type="ECO:0000259" key="12">
    <source>
        <dbReference type="PROSITE" id="PS51309"/>
    </source>
</evidence>
<dbReference type="FunFam" id="3.90.1750.10:FF:000011">
    <property type="entry name" value="E3 ubiquitin-protein ligase UBR5 isoform X1"/>
    <property type="match status" value="1"/>
</dbReference>
<comment type="function">
    <text evidence="9">Component of the 26S proteasome, a multiprotein complex involved in the ATP-dependent degradation of ubiquitinated proteins.</text>
</comment>
<feature type="region of interest" description="Disordered" evidence="10">
    <location>
        <begin position="1334"/>
        <end position="1531"/>
    </location>
</feature>
<evidence type="ECO:0000256" key="10">
    <source>
        <dbReference type="SAM" id="MobiDB-lite"/>
    </source>
</evidence>
<feature type="compositionally biased region" description="Basic and acidic residues" evidence="10">
    <location>
        <begin position="2098"/>
        <end position="2114"/>
    </location>
</feature>
<gene>
    <name evidence="13" type="ORF">LTLLF_113570</name>
</gene>
<dbReference type="Gene3D" id="3.30.2160.10">
    <property type="entry name" value="Hect, E3 ligase catalytic domain"/>
    <property type="match status" value="1"/>
</dbReference>
<feature type="compositionally biased region" description="Basic and acidic residues" evidence="10">
    <location>
        <begin position="228"/>
        <end position="247"/>
    </location>
</feature>
<dbReference type="InterPro" id="IPR024725">
    <property type="entry name" value="UBR5_UBA"/>
</dbReference>
<dbReference type="CDD" id="cd13768">
    <property type="entry name" value="DSS1_Sem1"/>
    <property type="match status" value="1"/>
</dbReference>
<dbReference type="GO" id="GO:0003723">
    <property type="term" value="F:RNA binding"/>
    <property type="evidence" value="ECO:0007669"/>
    <property type="project" value="InterPro"/>
</dbReference>
<keyword evidence="4 8" id="KW-0833">Ubl conjugation pathway</keyword>
<evidence type="ECO:0000256" key="4">
    <source>
        <dbReference type="ARBA" id="ARBA00022786"/>
    </source>
</evidence>
<dbReference type="CDD" id="cd01049">
    <property type="entry name" value="RNRR2"/>
    <property type="match status" value="1"/>
</dbReference>
<evidence type="ECO:0000313" key="13">
    <source>
        <dbReference type="EMBL" id="KAH0518996.1"/>
    </source>
</evidence>
<dbReference type="SMART" id="SM00517">
    <property type="entry name" value="PolyA"/>
    <property type="match status" value="1"/>
</dbReference>
<dbReference type="InterPro" id="IPR009091">
    <property type="entry name" value="RCC1/BLIP-II"/>
</dbReference>
<evidence type="ECO:0000259" key="11">
    <source>
        <dbReference type="PROSITE" id="PS50237"/>
    </source>
</evidence>
<feature type="region of interest" description="Disordered" evidence="10">
    <location>
        <begin position="2557"/>
        <end position="2651"/>
    </location>
</feature>
<name>A0A8J6GRG3_MICOH</name>
<feature type="region of interest" description="Disordered" evidence="10">
    <location>
        <begin position="1176"/>
        <end position="1196"/>
    </location>
</feature>
<reference evidence="13" key="1">
    <citation type="submission" date="2020-03" db="EMBL/GenBank/DDBJ databases">
        <title>Studies in the Genomics of Life Span.</title>
        <authorList>
            <person name="Glass D."/>
        </authorList>
    </citation>
    <scope>NUCLEOTIDE SEQUENCE</scope>
    <source>
        <strain evidence="13">LTLLF</strain>
        <tissue evidence="13">Muscle</tissue>
    </source>
</reference>
<feature type="compositionally biased region" description="Basic and acidic residues" evidence="10">
    <location>
        <begin position="489"/>
        <end position="504"/>
    </location>
</feature>
<dbReference type="SUPFAM" id="SSF56204">
    <property type="entry name" value="Hect, E3 ligase catalytic domain"/>
    <property type="match status" value="1"/>
</dbReference>
<dbReference type="GO" id="GO:0034450">
    <property type="term" value="F:ubiquitin-ubiquitin ligase activity"/>
    <property type="evidence" value="ECO:0007669"/>
    <property type="project" value="TreeGrafter"/>
</dbReference>
<evidence type="ECO:0000256" key="8">
    <source>
        <dbReference type="PROSITE-ProRule" id="PRU00104"/>
    </source>
</evidence>
<feature type="compositionally biased region" description="Pro residues" evidence="10">
    <location>
        <begin position="917"/>
        <end position="933"/>
    </location>
</feature>
<evidence type="ECO:0000256" key="3">
    <source>
        <dbReference type="ARBA" id="ARBA00022763"/>
    </source>
</evidence>
<keyword evidence="9" id="KW-0539">Nucleus</keyword>
<feature type="domain" description="PABC" evidence="12">
    <location>
        <begin position="2143"/>
        <end position="2220"/>
    </location>
</feature>
<feature type="region of interest" description="Disordered" evidence="10">
    <location>
        <begin position="2493"/>
        <end position="2519"/>
    </location>
</feature>
<dbReference type="InterPro" id="IPR007834">
    <property type="entry name" value="DSS1_SEM1"/>
</dbReference>
<dbReference type="Gene3D" id="1.10.8.10">
    <property type="entry name" value="DNA helicase RuvA subunit, C-terminal domain"/>
    <property type="match status" value="1"/>
</dbReference>
<feature type="compositionally biased region" description="Basic and acidic residues" evidence="10">
    <location>
        <begin position="2629"/>
        <end position="2638"/>
    </location>
</feature>
<evidence type="ECO:0000256" key="7">
    <source>
        <dbReference type="ARBA" id="ARBA00064295"/>
    </source>
</evidence>
<dbReference type="SUPFAM" id="SSF50985">
    <property type="entry name" value="RCC1/BLIP-II"/>
    <property type="match status" value="1"/>
</dbReference>
<feature type="non-terminal residue" evidence="13">
    <location>
        <position position="1"/>
    </location>
</feature>
<feature type="compositionally biased region" description="Polar residues" evidence="10">
    <location>
        <begin position="952"/>
        <end position="973"/>
    </location>
</feature>
<feature type="region of interest" description="Disordered" evidence="10">
    <location>
        <begin position="952"/>
        <end position="975"/>
    </location>
</feature>
<feature type="compositionally biased region" description="Acidic residues" evidence="10">
    <location>
        <begin position="1378"/>
        <end position="1393"/>
    </location>
</feature>
<dbReference type="Gene3D" id="1.10.620.20">
    <property type="entry name" value="Ribonucleotide Reductase, subunit A"/>
    <property type="match status" value="1"/>
</dbReference>
<comment type="subcellular location">
    <subcellularLocation>
        <location evidence="9">Nucleus</location>
    </subcellularLocation>
</comment>
<feature type="region of interest" description="Disordered" evidence="10">
    <location>
        <begin position="489"/>
        <end position="547"/>
    </location>
</feature>
<comment type="caution">
    <text evidence="8">Lacks conserved residue(s) required for the propagation of feature annotation.</text>
</comment>
<dbReference type="InterPro" id="IPR000358">
    <property type="entry name" value="RNR_small_fam"/>
</dbReference>
<dbReference type="SUPFAM" id="SSF47240">
    <property type="entry name" value="Ferritin-like"/>
    <property type="match status" value="1"/>
</dbReference>
<dbReference type="GO" id="GO:0008541">
    <property type="term" value="C:proteasome regulatory particle, lid subcomplex"/>
    <property type="evidence" value="ECO:0007669"/>
    <property type="project" value="UniProtKB-UniRule"/>
</dbReference>
<feature type="compositionally biased region" description="Acidic residues" evidence="10">
    <location>
        <begin position="2255"/>
        <end position="2265"/>
    </location>
</feature>
<dbReference type="InterPro" id="IPR009078">
    <property type="entry name" value="Ferritin-like_SF"/>
</dbReference>
<feature type="region of interest" description="Disordered" evidence="10">
    <location>
        <begin position="2667"/>
        <end position="2687"/>
    </location>
</feature>
<feature type="compositionally biased region" description="Polar residues" evidence="10">
    <location>
        <begin position="1357"/>
        <end position="1372"/>
    </location>
</feature>
<feature type="compositionally biased region" description="Basic and acidic residues" evidence="10">
    <location>
        <begin position="1678"/>
        <end position="1689"/>
    </location>
</feature>
<dbReference type="GO" id="GO:0005634">
    <property type="term" value="C:nucleus"/>
    <property type="evidence" value="ECO:0007669"/>
    <property type="project" value="UniProtKB-SubCell"/>
</dbReference>
<feature type="region of interest" description="Disordered" evidence="10">
    <location>
        <begin position="2239"/>
        <end position="2266"/>
    </location>
</feature>
<feature type="compositionally biased region" description="Low complexity" evidence="10">
    <location>
        <begin position="1487"/>
        <end position="1500"/>
    </location>
</feature>
<evidence type="ECO:0000256" key="1">
    <source>
        <dbReference type="ARBA" id="ARBA00009303"/>
    </source>
</evidence>